<sequence length="98" mass="10531">MWCKGLDQPYLPRKRAWIKVRARVTTEALTGGVTGSLTAPLTLLLARYDALDGLRPVPRTTPLAAGVGGSWPSIRRRPHRITHGPTAVSLPAGGHTQS</sequence>
<keyword evidence="3" id="KW-1185">Reference proteome</keyword>
<dbReference type="EMBL" id="BNEA01000015">
    <property type="protein sequence ID" value="GHI54051.1"/>
    <property type="molecule type" value="Genomic_DNA"/>
</dbReference>
<protein>
    <submittedName>
        <fullName evidence="2">Uncharacterized protein</fullName>
    </submittedName>
</protein>
<evidence type="ECO:0000313" key="2">
    <source>
        <dbReference type="EMBL" id="GHI54051.1"/>
    </source>
</evidence>
<gene>
    <name evidence="2" type="ORF">Srubr_38970</name>
</gene>
<accession>A0ABQ3RDW8</accession>
<comment type="caution">
    <text evidence="2">The sequence shown here is derived from an EMBL/GenBank/DDBJ whole genome shotgun (WGS) entry which is preliminary data.</text>
</comment>
<dbReference type="Proteomes" id="UP000646738">
    <property type="component" value="Unassembled WGS sequence"/>
</dbReference>
<proteinExistence type="predicted"/>
<reference evidence="3" key="1">
    <citation type="submission" date="2023-07" db="EMBL/GenBank/DDBJ databases">
        <title>Whole genome shotgun sequence of Streptomyces achromogenes subsp. rubradiris NBRC 14000.</title>
        <authorList>
            <person name="Komaki H."/>
            <person name="Tamura T."/>
        </authorList>
    </citation>
    <scope>NUCLEOTIDE SEQUENCE [LARGE SCALE GENOMIC DNA]</scope>
    <source>
        <strain evidence="3">NBRC 14000</strain>
    </source>
</reference>
<name>A0ABQ3RDW8_STRRR</name>
<evidence type="ECO:0000256" key="1">
    <source>
        <dbReference type="SAM" id="MobiDB-lite"/>
    </source>
</evidence>
<organism evidence="2 3">
    <name type="scientific">Streptomyces rubradiris</name>
    <name type="common">Streptomyces achromogenes subsp. rubradiris</name>
    <dbReference type="NCBI Taxonomy" id="285531"/>
    <lineage>
        <taxon>Bacteria</taxon>
        <taxon>Bacillati</taxon>
        <taxon>Actinomycetota</taxon>
        <taxon>Actinomycetes</taxon>
        <taxon>Kitasatosporales</taxon>
        <taxon>Streptomycetaceae</taxon>
        <taxon>Streptomyces</taxon>
    </lineage>
</organism>
<feature type="region of interest" description="Disordered" evidence="1">
    <location>
        <begin position="66"/>
        <end position="98"/>
    </location>
</feature>
<evidence type="ECO:0000313" key="3">
    <source>
        <dbReference type="Proteomes" id="UP000646738"/>
    </source>
</evidence>